<reference evidence="1" key="1">
    <citation type="submission" date="2023-11" db="EMBL/GenBank/DDBJ databases">
        <authorList>
            <person name="Poullet M."/>
        </authorList>
    </citation>
    <scope>NUCLEOTIDE SEQUENCE</scope>
    <source>
        <strain evidence="1">E1834</strain>
    </source>
</reference>
<keyword evidence="2" id="KW-1185">Reference proteome</keyword>
<gene>
    <name evidence="1" type="ORF">MENTE1834_LOCUS25313</name>
</gene>
<name>A0ACB0ZJB0_MELEN</name>
<evidence type="ECO:0000313" key="1">
    <source>
        <dbReference type="EMBL" id="CAK5078265.1"/>
    </source>
</evidence>
<evidence type="ECO:0000313" key="2">
    <source>
        <dbReference type="Proteomes" id="UP001497535"/>
    </source>
</evidence>
<dbReference type="EMBL" id="CAVMJV010000035">
    <property type="protein sequence ID" value="CAK5078265.1"/>
    <property type="molecule type" value="Genomic_DNA"/>
</dbReference>
<dbReference type="Proteomes" id="UP001497535">
    <property type="component" value="Unassembled WGS sequence"/>
</dbReference>
<comment type="caution">
    <text evidence="1">The sequence shown here is derived from an EMBL/GenBank/DDBJ whole genome shotgun (WGS) entry which is preliminary data.</text>
</comment>
<organism evidence="1 2">
    <name type="scientific">Meloidogyne enterolobii</name>
    <name type="common">Root-knot nematode worm</name>
    <name type="synonym">Meloidogyne mayaguensis</name>
    <dbReference type="NCBI Taxonomy" id="390850"/>
    <lineage>
        <taxon>Eukaryota</taxon>
        <taxon>Metazoa</taxon>
        <taxon>Ecdysozoa</taxon>
        <taxon>Nematoda</taxon>
        <taxon>Chromadorea</taxon>
        <taxon>Rhabditida</taxon>
        <taxon>Tylenchina</taxon>
        <taxon>Tylenchomorpha</taxon>
        <taxon>Tylenchoidea</taxon>
        <taxon>Meloidogynidae</taxon>
        <taxon>Meloidogyninae</taxon>
        <taxon>Meloidogyne</taxon>
    </lineage>
</organism>
<proteinExistence type="predicted"/>
<sequence>MVYGTPFEQLEDEAKSAVSKKPKGIQDEIVTDERGRRRFHGAFTGGFSAGYFNTAGSKHELNVANDLNKWQRILWMKKILANLELLRESTTTFAHLVATTVLSREDEIRKGVSKRKGRGFEGSQKSNVKEYETLGDDGFYGPQRSVEGWIIFVTNVHEEAQEEDVNGYDFLGQELSADWCFVKGGRWVPQTFKSTRTERGERLEQMAEDFMDEEDFGEFGIASRKFRTKSDFMDTLAAPGEERLFAWERAGTSTSNFVGNEGSLANKLNSLLRPVNDSIGIRILRKMGWRPGKGVGAKMTRRALERQKLIDAKNSGKEAEFDEETVRDIEEIIPTAEFSPDDIKPVEICQKEDVHGMGYKPLQEIGVLSEKYGRVTASLKKTKCSGKGIRGQAFGVGAFEEDDEDIYTNYDLTQYDFEVGSTQSTQLNVPKFDSTFIPSSSTMQGKNSLKSQKFFVADTPPPGWRPSTNRTKSLLFSGRKEISKKLPEAIAKIGNQLTPFQRAKLLGERDHSVMEMLSNEQRAKLKINNFVISDGSKNDNREHHSKHIHDRHRMHHGLTAQPFEEEPLKAHRFRQYVSYLKRGIPFIQPPEMTLLQWESEKADFEEALPSELRVLLKDVQERQKPLARLDFARPIAEHLKNRFARESGVDKEDYEEQIKHESFIKSNPQLKAVGSNQFGAATRQLHEWHPAPDLCKRFNISNPYPDSQILGVPGLSGQRYGGQKDYSSEYSLIELAGNLGGKSSTDGQHRRHPSRFDQTSGNEQQHPSIPLIKNEVKETTEEKINSQKKIEYAPIVLLSAIFGDDDIEDDETQKEDEEDEEALIHLPKKKPEKEIKKEDEQKQERPIISKESIITILDIVEDDNVYGPAMPPTEFLEEKCNQENNFQLEIKNGFSVNDIITIESGIDDNSDDSDDDSSDSEEEERRRRKKEKKRKKKMKKKEKKLERKKKRLEKKKH</sequence>
<accession>A0ACB0ZJB0</accession>
<protein>
    <submittedName>
        <fullName evidence="1">Uncharacterized protein</fullName>
    </submittedName>
</protein>